<feature type="region of interest" description="Disordered" evidence="1">
    <location>
        <begin position="278"/>
        <end position="332"/>
    </location>
</feature>
<feature type="compositionally biased region" description="Basic residues" evidence="1">
    <location>
        <begin position="321"/>
        <end position="332"/>
    </location>
</feature>
<reference evidence="5 6" key="1">
    <citation type="journal article" date="2015" name="Proc. Natl. Acad. Sci. U.S.A.">
        <title>The resurrection genome of Boea hygrometrica: A blueprint for survival of dehydration.</title>
        <authorList>
            <person name="Xiao L."/>
            <person name="Yang G."/>
            <person name="Zhang L."/>
            <person name="Yang X."/>
            <person name="Zhao S."/>
            <person name="Ji Z."/>
            <person name="Zhou Q."/>
            <person name="Hu M."/>
            <person name="Wang Y."/>
            <person name="Chen M."/>
            <person name="Xu Y."/>
            <person name="Jin H."/>
            <person name="Xiao X."/>
            <person name="Hu G."/>
            <person name="Bao F."/>
            <person name="Hu Y."/>
            <person name="Wan P."/>
            <person name="Li L."/>
            <person name="Deng X."/>
            <person name="Kuang T."/>
            <person name="Xiang C."/>
            <person name="Zhu J.K."/>
            <person name="Oliver M.J."/>
            <person name="He Y."/>
        </authorList>
    </citation>
    <scope>NUCLEOTIDE SEQUENCE [LARGE SCALE GENOMIC DNA]</scope>
    <source>
        <strain evidence="6">cv. XS01</strain>
    </source>
</reference>
<evidence type="ECO:0000313" key="5">
    <source>
        <dbReference type="EMBL" id="KZV35179.1"/>
    </source>
</evidence>
<dbReference type="AlphaFoldDB" id="A0A2Z7BL06"/>
<evidence type="ECO:0000256" key="2">
    <source>
        <dbReference type="SAM" id="Phobius"/>
    </source>
</evidence>
<keyword evidence="2" id="KW-0472">Membrane</keyword>
<feature type="compositionally biased region" description="Basic and acidic residues" evidence="1">
    <location>
        <begin position="280"/>
        <end position="292"/>
    </location>
</feature>
<evidence type="ECO:0000256" key="1">
    <source>
        <dbReference type="SAM" id="MobiDB-lite"/>
    </source>
</evidence>
<dbReference type="PANTHER" id="PTHR34200:SF8">
    <property type="entry name" value="TRANSMEMBRANE PROTEIN"/>
    <property type="match status" value="1"/>
</dbReference>
<feature type="compositionally biased region" description="Polar residues" evidence="1">
    <location>
        <begin position="42"/>
        <end position="67"/>
    </location>
</feature>
<dbReference type="InterPro" id="IPR055780">
    <property type="entry name" value="DUF7356"/>
</dbReference>
<feature type="compositionally biased region" description="Basic and acidic residues" evidence="1">
    <location>
        <begin position="68"/>
        <end position="113"/>
    </location>
</feature>
<name>A0A2Z7BL06_9LAMI</name>
<accession>A0A2Z7BL06</accession>
<gene>
    <name evidence="5" type="ORF">F511_08991</name>
</gene>
<organism evidence="5 6">
    <name type="scientific">Dorcoceras hygrometricum</name>
    <dbReference type="NCBI Taxonomy" id="472368"/>
    <lineage>
        <taxon>Eukaryota</taxon>
        <taxon>Viridiplantae</taxon>
        <taxon>Streptophyta</taxon>
        <taxon>Embryophyta</taxon>
        <taxon>Tracheophyta</taxon>
        <taxon>Spermatophyta</taxon>
        <taxon>Magnoliopsida</taxon>
        <taxon>eudicotyledons</taxon>
        <taxon>Gunneridae</taxon>
        <taxon>Pentapetalae</taxon>
        <taxon>asterids</taxon>
        <taxon>lamiids</taxon>
        <taxon>Lamiales</taxon>
        <taxon>Gesneriaceae</taxon>
        <taxon>Didymocarpoideae</taxon>
        <taxon>Trichosporeae</taxon>
        <taxon>Loxocarpinae</taxon>
        <taxon>Dorcoceras</taxon>
    </lineage>
</organism>
<dbReference type="PANTHER" id="PTHR34200">
    <property type="entry name" value="DENTIN SIALOPHOSPHOPROTEIN-LIKE ISOFORM X1"/>
    <property type="match status" value="1"/>
</dbReference>
<dbReference type="EMBL" id="KV004986">
    <property type="protein sequence ID" value="KZV35179.1"/>
    <property type="molecule type" value="Genomic_DNA"/>
</dbReference>
<feature type="transmembrane region" description="Helical" evidence="2">
    <location>
        <begin position="235"/>
        <end position="256"/>
    </location>
</feature>
<sequence length="332" mass="36476">MEMKISYCVLLILLLAPVALYRVAGELKVVDGTADTKGKGNGNESVNGTVNPVKNGKDVQSTGGDSVKQSDLKDVANGEQKKDNDTASKDEQKQNKGSDSKSDKGTERVKHPVCDSSSNSCIDDAKTLVACLRVLGNESPERSLLIQNKGKGPLSVTISAPDLVHLEKNKIQLQENEVTELNVPVKGLGYGQFIMLTAGHGDCRLDISDQSIHGNKKPGGHPEFTFFNFTWRYNWIVMLFLGALAMVASVLMCLFLRRHVAKKAPKYQMLDMELPVSHGSKHEPAANERWDDSWEDNWDDEEAPTTPSFQVTPSHSTKSIASRKHSKAGWKD</sequence>
<keyword evidence="3" id="KW-0732">Signal</keyword>
<dbReference type="OrthoDB" id="1936430at2759"/>
<feature type="domain" description="DUF7356" evidence="4">
    <location>
        <begin position="109"/>
        <end position="210"/>
    </location>
</feature>
<keyword evidence="2" id="KW-1133">Transmembrane helix</keyword>
<feature type="chain" id="PRO_5016333009" description="DUF7356 domain-containing protein" evidence="3">
    <location>
        <begin position="26"/>
        <end position="332"/>
    </location>
</feature>
<evidence type="ECO:0000256" key="3">
    <source>
        <dbReference type="SAM" id="SignalP"/>
    </source>
</evidence>
<dbReference type="Proteomes" id="UP000250235">
    <property type="component" value="Unassembled WGS sequence"/>
</dbReference>
<evidence type="ECO:0000259" key="4">
    <source>
        <dbReference type="Pfam" id="PF24053"/>
    </source>
</evidence>
<protein>
    <recommendedName>
        <fullName evidence="4">DUF7356 domain-containing protein</fullName>
    </recommendedName>
</protein>
<evidence type="ECO:0000313" key="6">
    <source>
        <dbReference type="Proteomes" id="UP000250235"/>
    </source>
</evidence>
<feature type="compositionally biased region" description="Polar residues" evidence="1">
    <location>
        <begin position="305"/>
        <end position="320"/>
    </location>
</feature>
<keyword evidence="6" id="KW-1185">Reference proteome</keyword>
<dbReference type="Pfam" id="PF24053">
    <property type="entry name" value="DUF7356"/>
    <property type="match status" value="1"/>
</dbReference>
<proteinExistence type="predicted"/>
<feature type="signal peptide" evidence="3">
    <location>
        <begin position="1"/>
        <end position="25"/>
    </location>
</feature>
<feature type="compositionally biased region" description="Acidic residues" evidence="1">
    <location>
        <begin position="293"/>
        <end position="303"/>
    </location>
</feature>
<feature type="region of interest" description="Disordered" evidence="1">
    <location>
        <begin position="32"/>
        <end position="116"/>
    </location>
</feature>
<keyword evidence="2" id="KW-0812">Transmembrane</keyword>